<evidence type="ECO:0000256" key="5">
    <source>
        <dbReference type="ARBA" id="ARBA00022692"/>
    </source>
</evidence>
<keyword evidence="3" id="KW-1134">Transmembrane beta strand</keyword>
<evidence type="ECO:0000256" key="2">
    <source>
        <dbReference type="ARBA" id="ARBA00022448"/>
    </source>
</evidence>
<keyword evidence="7" id="KW-0408">Iron</keyword>
<evidence type="ECO:0000256" key="3">
    <source>
        <dbReference type="ARBA" id="ARBA00022452"/>
    </source>
</evidence>
<keyword evidence="8" id="KW-0406">Ion transport</keyword>
<name>A0A7X1B8R8_9BACT</name>
<keyword evidence="13" id="KW-0675">Receptor</keyword>
<dbReference type="InterPro" id="IPR036942">
    <property type="entry name" value="Beta-barrel_TonB_sf"/>
</dbReference>
<dbReference type="SUPFAM" id="SSF56935">
    <property type="entry name" value="Porins"/>
    <property type="match status" value="2"/>
</dbReference>
<keyword evidence="5" id="KW-0812">Transmembrane</keyword>
<comment type="caution">
    <text evidence="13">The sequence shown here is derived from an EMBL/GenBank/DDBJ whole genome shotgun (WGS) entry which is preliminary data.</text>
</comment>
<dbReference type="RefSeq" id="WP_185661522.1">
    <property type="nucleotide sequence ID" value="NZ_CAWPOO010000013.1"/>
</dbReference>
<evidence type="ECO:0000313" key="14">
    <source>
        <dbReference type="Proteomes" id="UP000526501"/>
    </source>
</evidence>
<evidence type="ECO:0000256" key="11">
    <source>
        <dbReference type="SAM" id="SignalP"/>
    </source>
</evidence>
<dbReference type="GO" id="GO:0015344">
    <property type="term" value="F:siderophore uptake transmembrane transporter activity"/>
    <property type="evidence" value="ECO:0007669"/>
    <property type="project" value="TreeGrafter"/>
</dbReference>
<evidence type="ECO:0000256" key="7">
    <source>
        <dbReference type="ARBA" id="ARBA00023004"/>
    </source>
</evidence>
<accession>A0A7X1B8R8</accession>
<proteinExistence type="predicted"/>
<keyword evidence="9" id="KW-0472">Membrane</keyword>
<evidence type="ECO:0000256" key="4">
    <source>
        <dbReference type="ARBA" id="ARBA00022496"/>
    </source>
</evidence>
<gene>
    <name evidence="13" type="ORF">H5P27_16480</name>
</gene>
<dbReference type="Gene3D" id="2.40.170.20">
    <property type="entry name" value="TonB-dependent receptor, beta-barrel domain"/>
    <property type="match status" value="2"/>
</dbReference>
<dbReference type="PANTHER" id="PTHR32552">
    <property type="entry name" value="FERRICHROME IRON RECEPTOR-RELATED"/>
    <property type="match status" value="1"/>
</dbReference>
<evidence type="ECO:0000259" key="12">
    <source>
        <dbReference type="Pfam" id="PF07715"/>
    </source>
</evidence>
<dbReference type="GO" id="GO:0009279">
    <property type="term" value="C:cell outer membrane"/>
    <property type="evidence" value="ECO:0007669"/>
    <property type="project" value="UniProtKB-SubCell"/>
</dbReference>
<dbReference type="Gene3D" id="2.170.130.10">
    <property type="entry name" value="TonB-dependent receptor, plug domain"/>
    <property type="match status" value="1"/>
</dbReference>
<evidence type="ECO:0000256" key="6">
    <source>
        <dbReference type="ARBA" id="ARBA00022729"/>
    </source>
</evidence>
<keyword evidence="14" id="KW-1185">Reference proteome</keyword>
<dbReference type="InterPro" id="IPR012910">
    <property type="entry name" value="Plug_dom"/>
</dbReference>
<keyword evidence="2" id="KW-0813">Transport</keyword>
<evidence type="ECO:0000256" key="9">
    <source>
        <dbReference type="ARBA" id="ARBA00023136"/>
    </source>
</evidence>
<protein>
    <submittedName>
        <fullName evidence="13">TonB-dependent receptor plug domain-containing protein</fullName>
    </submittedName>
</protein>
<evidence type="ECO:0000256" key="8">
    <source>
        <dbReference type="ARBA" id="ARBA00023065"/>
    </source>
</evidence>
<keyword evidence="6 11" id="KW-0732">Signal</keyword>
<feature type="chain" id="PRO_5031368903" evidence="11">
    <location>
        <begin position="32"/>
        <end position="1243"/>
    </location>
</feature>
<organism evidence="13 14">
    <name type="scientific">Pelagicoccus albus</name>
    <dbReference type="NCBI Taxonomy" id="415222"/>
    <lineage>
        <taxon>Bacteria</taxon>
        <taxon>Pseudomonadati</taxon>
        <taxon>Verrucomicrobiota</taxon>
        <taxon>Opitutia</taxon>
        <taxon>Puniceicoccales</taxon>
        <taxon>Pelagicoccaceae</taxon>
        <taxon>Pelagicoccus</taxon>
    </lineage>
</organism>
<dbReference type="InterPro" id="IPR039426">
    <property type="entry name" value="TonB-dep_rcpt-like"/>
</dbReference>
<reference evidence="13 14" key="1">
    <citation type="submission" date="2020-07" db="EMBL/GenBank/DDBJ databases">
        <authorList>
            <person name="Feng X."/>
        </authorList>
    </citation>
    <scope>NUCLEOTIDE SEQUENCE [LARGE SCALE GENOMIC DNA]</scope>
    <source>
        <strain evidence="13 14">JCM23202</strain>
    </source>
</reference>
<dbReference type="PANTHER" id="PTHR32552:SF68">
    <property type="entry name" value="FERRICHROME OUTER MEMBRANE TRANSPORTER_PHAGE RECEPTOR"/>
    <property type="match status" value="1"/>
</dbReference>
<keyword evidence="4" id="KW-0410">Iron transport</keyword>
<keyword evidence="10" id="KW-0998">Cell outer membrane</keyword>
<evidence type="ECO:0000313" key="13">
    <source>
        <dbReference type="EMBL" id="MBC2607651.1"/>
    </source>
</evidence>
<evidence type="ECO:0000256" key="10">
    <source>
        <dbReference type="ARBA" id="ARBA00023237"/>
    </source>
</evidence>
<dbReference type="InterPro" id="IPR037066">
    <property type="entry name" value="Plug_dom_sf"/>
</dbReference>
<dbReference type="AlphaFoldDB" id="A0A7X1B8R8"/>
<dbReference type="Proteomes" id="UP000526501">
    <property type="component" value="Unassembled WGS sequence"/>
</dbReference>
<comment type="subcellular location">
    <subcellularLocation>
        <location evidence="1">Cell outer membrane</location>
        <topology evidence="1">Multi-pass membrane protein</topology>
    </subcellularLocation>
</comment>
<dbReference type="Pfam" id="PF07715">
    <property type="entry name" value="Plug"/>
    <property type="match status" value="1"/>
</dbReference>
<dbReference type="EMBL" id="JACHVC010000013">
    <property type="protein sequence ID" value="MBC2607651.1"/>
    <property type="molecule type" value="Genomic_DNA"/>
</dbReference>
<evidence type="ECO:0000256" key="1">
    <source>
        <dbReference type="ARBA" id="ARBA00004571"/>
    </source>
</evidence>
<feature type="signal peptide" evidence="11">
    <location>
        <begin position="1"/>
        <end position="31"/>
    </location>
</feature>
<sequence>MNRYTNYPRKRLTGLFLLTCSLSAGFGISSAQDAEMDDDEDIFVLSPFEVTADDSTGYNATSSLAGTRIKTDLKDIASSISVVTKDFLKDTGATDNQSLLTYTTNTEVSGVGGNFAGVGSTFAANADDSGNLLRPNNNTRVRGLSSADNTRDYFKSDIPWDSYNVERVELQRGPNSILFGFGSPSGIINTSTNQAFFGNESQIELGFGSFGTIRATADFNKTLIEDELAIRVNVLKENQKYRQKPAHEDDQRLYAAIRWTPKFLNTDAVSSTIKASYETGEIDANRPRILPPEDRISAFFDEDALNQETYDPYYAWEAGIIGYPGSVFDGATKNPWIVQYPGPGLQMTSNAVFNFDGSGASSPSSWSQATPTTSGGINSEGGIDGGIDGFPFGSNIGIGGFTEYAYNAYRQDGSYPGSAAGFWKNTSLTDTSVFDFYNNLIDGPNKREWQNWNSTKVSFEQTFWNNNLGYELVLDKQSYDDGQTRNLNQTYISVDIRENIMQYPWAYEDDVVANPNAGRAFVGSSTRGTSNASFRDRETRRATAYADIDLQEIFGESQLTKFLGKHMFNGVYSDTTFEFENRSWVRYALDSSWVEAYGGTDLTLTSGDRSLDWITYISDDLRGLSSASGLNLSGISATQSLSGTYSISYFDPTWNSSVDPGAAWTNPTVVDPAGSSDSTQSENPLNYVGWTTADFTILNADEGDIDQLYTSIGRVRETTESKAITWQGKLLGGLIIPTWGYREDSLKSRSGTSTIASESDGIPKVNPTLGDYSDPATESSTSWGVVVHSPEFLNDKLPWDSSFSAFYNEGENWAVETRYNFDGGSLPNQHGTTEEYGFTASMFNERLRFKATHYETIVEDANISTVTTETTSLGNNTYYLRMLEAWGTGSALLDLAGREVSANPDAYTDSEKAVQGWSWYWNWALVDGNSVEGAEGLPGAWSEDYNDVTSDAYLTHPSTIAQTEAINSWLSQIEDQSWYDAYGFAVDVEAAKAGDWQNAVEGWDVTTGIGFIQPAGGGTINGYYPTALVDYVSEGWEYELVGNLTENWSVSINASKTDAYQTALGEEFVGYLESTYTKYQTAAGDLRLWWGGDVTLREYFQNNIWTAYQFQLETLGKTTPELSPWSVNIITNYNFTDGKFSGLNIGGGFRWKDGKILGYALNEAQDNLDVEKPYWSDSEEHFDIWLGKDIALNDKVDWRIQVNLRNVGEDPELKPLSVQPDGSYAAYSIQEGMTWNVTNTFSF</sequence>
<feature type="domain" description="TonB-dependent receptor plug" evidence="12">
    <location>
        <begin position="73"/>
        <end position="187"/>
    </location>
</feature>